<evidence type="ECO:0000313" key="2">
    <source>
        <dbReference type="EMBL" id="SMP29952.1"/>
    </source>
</evidence>
<dbReference type="GO" id="GO:0004527">
    <property type="term" value="F:exonuclease activity"/>
    <property type="evidence" value="ECO:0007669"/>
    <property type="project" value="UniProtKB-KW"/>
</dbReference>
<dbReference type="SUPFAM" id="SSF53098">
    <property type="entry name" value="Ribonuclease H-like"/>
    <property type="match status" value="1"/>
</dbReference>
<accession>A0ABY1PC77</accession>
<comment type="caution">
    <text evidence="2">The sequence shown here is derived from an EMBL/GenBank/DDBJ whole genome shotgun (WGS) entry which is preliminary data.</text>
</comment>
<dbReference type="Pfam" id="PF00929">
    <property type="entry name" value="RNase_T"/>
    <property type="match status" value="1"/>
</dbReference>
<keyword evidence="2" id="KW-0378">Hydrolase</keyword>
<evidence type="ECO:0000313" key="3">
    <source>
        <dbReference type="Proteomes" id="UP001157914"/>
    </source>
</evidence>
<dbReference type="Gene3D" id="3.30.420.10">
    <property type="entry name" value="Ribonuclease H-like superfamily/Ribonuclease H"/>
    <property type="match status" value="1"/>
</dbReference>
<keyword evidence="2" id="KW-0269">Exonuclease</keyword>
<dbReference type="Proteomes" id="UP001157914">
    <property type="component" value="Unassembled WGS sequence"/>
</dbReference>
<name>A0ABY1PC77_9HYPH</name>
<feature type="domain" description="Exonuclease" evidence="1">
    <location>
        <begin position="3"/>
        <end position="196"/>
    </location>
</feature>
<dbReference type="EMBL" id="FXTT01000004">
    <property type="protein sequence ID" value="SMP29952.1"/>
    <property type="molecule type" value="Genomic_DNA"/>
</dbReference>
<protein>
    <submittedName>
        <fullName evidence="2">Exonuclease</fullName>
    </submittedName>
</protein>
<dbReference type="InterPro" id="IPR013520">
    <property type="entry name" value="Ribonucl_H"/>
</dbReference>
<keyword evidence="3" id="KW-1185">Reference proteome</keyword>
<dbReference type="RefSeq" id="WP_155193439.1">
    <property type="nucleotide sequence ID" value="NZ_BAAAEA010000004.1"/>
</dbReference>
<keyword evidence="2" id="KW-0540">Nuclease</keyword>
<evidence type="ECO:0000259" key="1">
    <source>
        <dbReference type="SMART" id="SM00479"/>
    </source>
</evidence>
<proteinExistence type="predicted"/>
<dbReference type="InterPro" id="IPR036397">
    <property type="entry name" value="RNaseH_sf"/>
</dbReference>
<gene>
    <name evidence="2" type="ORF">SAMN06265374_3165</name>
</gene>
<sequence>MHGTIIFDCEYLTAEGAMSRMWCGPFDPDPQVAQIGAVKLSLEQSFDIIGTERIYIQASDRNGRAIKPDPYFTELTGITQKDLAAYGVSHAEALDRLSRFAAGSSLWSWGKDELTLLGTSCYIAGVPPSIPANRFGHAGRLLLKAGMPEEDVMKTTSGKLAGYFGLQVPDSKLHDALDDAMSIARTLQHFLRNGRLAPDDFVTRHD</sequence>
<dbReference type="SMART" id="SM00479">
    <property type="entry name" value="EXOIII"/>
    <property type="match status" value="1"/>
</dbReference>
<organism evidence="2 3">
    <name type="scientific">Roseibium denhamense</name>
    <dbReference type="NCBI Taxonomy" id="76305"/>
    <lineage>
        <taxon>Bacteria</taxon>
        <taxon>Pseudomonadati</taxon>
        <taxon>Pseudomonadota</taxon>
        <taxon>Alphaproteobacteria</taxon>
        <taxon>Hyphomicrobiales</taxon>
        <taxon>Stappiaceae</taxon>
        <taxon>Roseibium</taxon>
    </lineage>
</organism>
<reference evidence="2 3" key="1">
    <citation type="submission" date="2017-05" db="EMBL/GenBank/DDBJ databases">
        <authorList>
            <person name="Varghese N."/>
            <person name="Submissions S."/>
        </authorList>
    </citation>
    <scope>NUCLEOTIDE SEQUENCE [LARGE SCALE GENOMIC DNA]</scope>
    <source>
        <strain evidence="2 3">DSM 15949</strain>
    </source>
</reference>
<dbReference type="InterPro" id="IPR012337">
    <property type="entry name" value="RNaseH-like_sf"/>
</dbReference>